<protein>
    <submittedName>
        <fullName evidence="1">Uncharacterized protein</fullName>
    </submittedName>
</protein>
<comment type="caution">
    <text evidence="1">The sequence shown here is derived from an EMBL/GenBank/DDBJ whole genome shotgun (WGS) entry which is preliminary data.</text>
</comment>
<accession>A0A4V2NM19</accession>
<dbReference type="AlphaFoldDB" id="A0A4V2NM19"/>
<sequence length="105" mass="11707">MRHGIIKLTQGNLNNDHLYLTGIMDLFPAASVGGSSDAERAPQLLEVHSGIGEPVVTDIAGDKKIFRRRAWVGEFFERHQLKAGDCVVVEQTGPHRYHVYPQRSV</sequence>
<name>A0A4V2NM19_9GAMM</name>
<keyword evidence="2" id="KW-1185">Reference proteome</keyword>
<dbReference type="EMBL" id="SJTG01000002">
    <property type="protein sequence ID" value="TCI11301.1"/>
    <property type="molecule type" value="Genomic_DNA"/>
</dbReference>
<gene>
    <name evidence="1" type="ORF">EZM97_21115</name>
</gene>
<evidence type="ECO:0000313" key="2">
    <source>
        <dbReference type="Proteomes" id="UP000291822"/>
    </source>
</evidence>
<proteinExistence type="predicted"/>
<dbReference type="Proteomes" id="UP000291822">
    <property type="component" value="Unassembled WGS sequence"/>
</dbReference>
<organism evidence="1 2">
    <name type="scientific">Dyella soli</name>
    <dbReference type="NCBI Taxonomy" id="522319"/>
    <lineage>
        <taxon>Bacteria</taxon>
        <taxon>Pseudomonadati</taxon>
        <taxon>Pseudomonadota</taxon>
        <taxon>Gammaproteobacteria</taxon>
        <taxon>Lysobacterales</taxon>
        <taxon>Rhodanobacteraceae</taxon>
        <taxon>Dyella</taxon>
    </lineage>
</organism>
<dbReference type="RefSeq" id="WP_131410167.1">
    <property type="nucleotide sequence ID" value="NZ_SJTG01000002.1"/>
</dbReference>
<evidence type="ECO:0000313" key="1">
    <source>
        <dbReference type="EMBL" id="TCI11301.1"/>
    </source>
</evidence>
<reference evidence="1 2" key="1">
    <citation type="submission" date="2019-02" db="EMBL/GenBank/DDBJ databases">
        <title>Dyella amyloliquefaciens sp. nov., isolated from forest soil.</title>
        <authorList>
            <person name="Gao Z.-H."/>
            <person name="Qiu L.-H."/>
        </authorList>
    </citation>
    <scope>NUCLEOTIDE SEQUENCE [LARGE SCALE GENOMIC DNA]</scope>
    <source>
        <strain evidence="1 2">KACC 12747</strain>
    </source>
</reference>